<comment type="caution">
    <text evidence="2">The sequence shown here is derived from an EMBL/GenBank/DDBJ whole genome shotgun (WGS) entry which is preliminary data.</text>
</comment>
<proteinExistence type="predicted"/>
<protein>
    <submittedName>
        <fullName evidence="2">Uncharacterized protein</fullName>
    </submittedName>
</protein>
<reference evidence="2 3" key="1">
    <citation type="journal article" date="2021" name="Hortic Res">
        <title>Chromosome-scale assembly of the Dendrobium chrysotoxum genome enhances the understanding of orchid evolution.</title>
        <authorList>
            <person name="Zhang Y."/>
            <person name="Zhang G.Q."/>
            <person name="Zhang D."/>
            <person name="Liu X.D."/>
            <person name="Xu X.Y."/>
            <person name="Sun W.H."/>
            <person name="Yu X."/>
            <person name="Zhu X."/>
            <person name="Wang Z.W."/>
            <person name="Zhao X."/>
            <person name="Zhong W.Y."/>
            <person name="Chen H."/>
            <person name="Yin W.L."/>
            <person name="Huang T."/>
            <person name="Niu S.C."/>
            <person name="Liu Z.J."/>
        </authorList>
    </citation>
    <scope>NUCLEOTIDE SEQUENCE [LARGE SCALE GENOMIC DNA]</scope>
    <source>
        <strain evidence="2">Lindl</strain>
    </source>
</reference>
<gene>
    <name evidence="2" type="ORF">IEQ34_010666</name>
</gene>
<sequence>MQLKILENRSNLLKGNEEDDGERSLARNSRNKPFIKRHRPFRPHRLQCAVERSGVRRRSPLLNLHIHHPRLHHIHRIRRYRRHQSGGEARRNVCRQPVGH</sequence>
<dbReference type="Proteomes" id="UP000775213">
    <property type="component" value="Unassembled WGS sequence"/>
</dbReference>
<evidence type="ECO:0000313" key="3">
    <source>
        <dbReference type="Proteomes" id="UP000775213"/>
    </source>
</evidence>
<feature type="region of interest" description="Disordered" evidence="1">
    <location>
        <begin position="1"/>
        <end position="34"/>
    </location>
</feature>
<organism evidence="2 3">
    <name type="scientific">Dendrobium chrysotoxum</name>
    <name type="common">Orchid</name>
    <dbReference type="NCBI Taxonomy" id="161865"/>
    <lineage>
        <taxon>Eukaryota</taxon>
        <taxon>Viridiplantae</taxon>
        <taxon>Streptophyta</taxon>
        <taxon>Embryophyta</taxon>
        <taxon>Tracheophyta</taxon>
        <taxon>Spermatophyta</taxon>
        <taxon>Magnoliopsida</taxon>
        <taxon>Liliopsida</taxon>
        <taxon>Asparagales</taxon>
        <taxon>Orchidaceae</taxon>
        <taxon>Epidendroideae</taxon>
        <taxon>Malaxideae</taxon>
        <taxon>Dendrobiinae</taxon>
        <taxon>Dendrobium</taxon>
    </lineage>
</organism>
<evidence type="ECO:0000256" key="1">
    <source>
        <dbReference type="SAM" id="MobiDB-lite"/>
    </source>
</evidence>
<evidence type="ECO:0000313" key="2">
    <source>
        <dbReference type="EMBL" id="KAH0460003.1"/>
    </source>
</evidence>
<accession>A0AAV7GWE9</accession>
<name>A0AAV7GWE9_DENCH</name>
<dbReference type="AlphaFoldDB" id="A0AAV7GWE9"/>
<dbReference type="EMBL" id="JAGFBR010000010">
    <property type="protein sequence ID" value="KAH0460003.1"/>
    <property type="molecule type" value="Genomic_DNA"/>
</dbReference>
<feature type="region of interest" description="Disordered" evidence="1">
    <location>
        <begin position="81"/>
        <end position="100"/>
    </location>
</feature>
<keyword evidence="3" id="KW-1185">Reference proteome</keyword>